<dbReference type="InterPro" id="IPR011206">
    <property type="entry name" value="Citrate_lyase_beta/mcl1/mcl2"/>
</dbReference>
<name>A0A382S3M7_9ZZZZ</name>
<dbReference type="PIRSF" id="PIRSF015582">
    <property type="entry name" value="Cit_lyase_B"/>
    <property type="match status" value="1"/>
</dbReference>
<dbReference type="PANTHER" id="PTHR32308:SF0">
    <property type="entry name" value="HPCH_HPAI ALDOLASE_CITRATE LYASE DOMAIN-CONTAINING PROTEIN"/>
    <property type="match status" value="1"/>
</dbReference>
<evidence type="ECO:0000256" key="3">
    <source>
        <dbReference type="ARBA" id="ARBA00022842"/>
    </source>
</evidence>
<dbReference type="AlphaFoldDB" id="A0A382S3M7"/>
<reference evidence="5" key="1">
    <citation type="submission" date="2018-05" db="EMBL/GenBank/DDBJ databases">
        <authorList>
            <person name="Lanie J.A."/>
            <person name="Ng W.-L."/>
            <person name="Kazmierczak K.M."/>
            <person name="Andrzejewski T.M."/>
            <person name="Davidsen T.M."/>
            <person name="Wayne K.J."/>
            <person name="Tettelin H."/>
            <person name="Glass J.I."/>
            <person name="Rusch D."/>
            <person name="Podicherti R."/>
            <person name="Tsui H.-C.T."/>
            <person name="Winkler M.E."/>
        </authorList>
    </citation>
    <scope>NUCLEOTIDE SEQUENCE</scope>
</reference>
<dbReference type="GO" id="GO:0006107">
    <property type="term" value="P:oxaloacetate metabolic process"/>
    <property type="evidence" value="ECO:0007669"/>
    <property type="project" value="TreeGrafter"/>
</dbReference>
<dbReference type="GO" id="GO:0000287">
    <property type="term" value="F:magnesium ion binding"/>
    <property type="evidence" value="ECO:0007669"/>
    <property type="project" value="TreeGrafter"/>
</dbReference>
<gene>
    <name evidence="5" type="ORF">METZ01_LOCUS356711</name>
</gene>
<dbReference type="InterPro" id="IPR040442">
    <property type="entry name" value="Pyrv_kinase-like_dom_sf"/>
</dbReference>
<protein>
    <recommendedName>
        <fullName evidence="4">HpcH/HpaI aldolase/citrate lyase domain-containing protein</fullName>
    </recommendedName>
</protein>
<dbReference type="SUPFAM" id="SSF51621">
    <property type="entry name" value="Phosphoenolpyruvate/pyruvate domain"/>
    <property type="match status" value="1"/>
</dbReference>
<evidence type="ECO:0000313" key="5">
    <source>
        <dbReference type="EMBL" id="SVD03857.1"/>
    </source>
</evidence>
<feature type="domain" description="HpcH/HpaI aldolase/citrate lyase" evidence="4">
    <location>
        <begin position="2"/>
        <end position="156"/>
    </location>
</feature>
<evidence type="ECO:0000256" key="1">
    <source>
        <dbReference type="ARBA" id="ARBA00001946"/>
    </source>
</evidence>
<dbReference type="GO" id="GO:0003824">
    <property type="term" value="F:catalytic activity"/>
    <property type="evidence" value="ECO:0007669"/>
    <property type="project" value="InterPro"/>
</dbReference>
<proteinExistence type="predicted"/>
<dbReference type="InterPro" id="IPR015813">
    <property type="entry name" value="Pyrv/PenolPyrv_kinase-like_dom"/>
</dbReference>
<dbReference type="EMBL" id="UINC01125783">
    <property type="protein sequence ID" value="SVD03857.1"/>
    <property type="molecule type" value="Genomic_DNA"/>
</dbReference>
<dbReference type="Pfam" id="PF03328">
    <property type="entry name" value="HpcH_HpaI"/>
    <property type="match status" value="1"/>
</dbReference>
<keyword evidence="3" id="KW-0460">Magnesium</keyword>
<organism evidence="5">
    <name type="scientific">marine metagenome</name>
    <dbReference type="NCBI Taxonomy" id="408172"/>
    <lineage>
        <taxon>unclassified sequences</taxon>
        <taxon>metagenomes</taxon>
        <taxon>ecological metagenomes</taxon>
    </lineage>
</organism>
<sequence length="224" mass="24260">ALDTGLLEEDMEAAITPYTFGINVGKVDTIWHVKEVEKIVGAVEKRKGLENGQIKLVLFIESALAVVNAYGICASSDRIIAAALGAEDFTVDMGTERTEEGSEVLMPRAMVAMAARAAEILPLDIVYTNFRDEEGLRRDTQLGKSLGYKGKFAIHPAQVDPINELLSPLPDEIEYARKVVQAFEEAEANGRGSTSLDGKMIDVPIVKRARSLLAAVEAGIRVDS</sequence>
<comment type="cofactor">
    <cofactor evidence="1">
        <name>Mg(2+)</name>
        <dbReference type="ChEBI" id="CHEBI:18420"/>
    </cofactor>
</comment>
<dbReference type="Gene3D" id="3.20.20.60">
    <property type="entry name" value="Phosphoenolpyruvate-binding domains"/>
    <property type="match status" value="1"/>
</dbReference>
<keyword evidence="2" id="KW-0479">Metal-binding</keyword>
<evidence type="ECO:0000256" key="2">
    <source>
        <dbReference type="ARBA" id="ARBA00022723"/>
    </source>
</evidence>
<dbReference type="PANTHER" id="PTHR32308">
    <property type="entry name" value="LYASE BETA SUBUNIT, PUTATIVE (AFU_ORTHOLOGUE AFUA_4G13030)-RELATED"/>
    <property type="match status" value="1"/>
</dbReference>
<feature type="non-terminal residue" evidence="5">
    <location>
        <position position="1"/>
    </location>
</feature>
<evidence type="ECO:0000259" key="4">
    <source>
        <dbReference type="Pfam" id="PF03328"/>
    </source>
</evidence>
<dbReference type="InterPro" id="IPR005000">
    <property type="entry name" value="Aldolase/citrate-lyase_domain"/>
</dbReference>
<accession>A0A382S3M7</accession>